<evidence type="ECO:0000313" key="5">
    <source>
        <dbReference type="EMBL" id="CAE0455851.1"/>
    </source>
</evidence>
<dbReference type="InterPro" id="IPR029058">
    <property type="entry name" value="AB_hydrolase_fold"/>
</dbReference>
<dbReference type="PANTHER" id="PTHR43037:SF5">
    <property type="entry name" value="FERULOYL ESTERASE"/>
    <property type="match status" value="1"/>
</dbReference>
<evidence type="ECO:0000259" key="4">
    <source>
        <dbReference type="Pfam" id="PF02230"/>
    </source>
</evidence>
<feature type="domain" description="Phospholipase/carboxylesterase/thioesterase" evidence="4">
    <location>
        <begin position="93"/>
        <end position="226"/>
    </location>
</feature>
<dbReference type="Gene3D" id="3.40.50.1820">
    <property type="entry name" value="alpha/beta hydrolase"/>
    <property type="match status" value="1"/>
</dbReference>
<dbReference type="EMBL" id="HBIO01000969">
    <property type="protein sequence ID" value="CAE0455851.1"/>
    <property type="molecule type" value="Transcribed_RNA"/>
</dbReference>
<dbReference type="InterPro" id="IPR003140">
    <property type="entry name" value="PLipase/COase/thioEstase"/>
</dbReference>
<accession>A0A7S3V477</accession>
<feature type="signal peptide" evidence="3">
    <location>
        <begin position="1"/>
        <end position="23"/>
    </location>
</feature>
<dbReference type="GO" id="GO:0016787">
    <property type="term" value="F:hydrolase activity"/>
    <property type="evidence" value="ECO:0007669"/>
    <property type="project" value="UniProtKB-KW"/>
</dbReference>
<feature type="chain" id="PRO_5031202970" description="Phospholipase/carboxylesterase/thioesterase domain-containing protein" evidence="3">
    <location>
        <begin position="24"/>
        <end position="401"/>
    </location>
</feature>
<protein>
    <recommendedName>
        <fullName evidence="4">Phospholipase/carboxylesterase/thioesterase domain-containing protein</fullName>
    </recommendedName>
</protein>
<organism evidence="5">
    <name type="scientific">Chaetoceros debilis</name>
    <dbReference type="NCBI Taxonomy" id="122233"/>
    <lineage>
        <taxon>Eukaryota</taxon>
        <taxon>Sar</taxon>
        <taxon>Stramenopiles</taxon>
        <taxon>Ochrophyta</taxon>
        <taxon>Bacillariophyta</taxon>
        <taxon>Coscinodiscophyceae</taxon>
        <taxon>Chaetocerotophycidae</taxon>
        <taxon>Chaetocerotales</taxon>
        <taxon>Chaetocerotaceae</taxon>
        <taxon>Chaetoceros</taxon>
    </lineage>
</organism>
<dbReference type="Pfam" id="PF02230">
    <property type="entry name" value="Abhydrolase_2"/>
    <property type="match status" value="1"/>
</dbReference>
<dbReference type="PANTHER" id="PTHR43037">
    <property type="entry name" value="UNNAMED PRODUCT-RELATED"/>
    <property type="match status" value="1"/>
</dbReference>
<gene>
    <name evidence="5" type="ORF">CDEB00056_LOCUS692</name>
</gene>
<dbReference type="AlphaFoldDB" id="A0A7S3V477"/>
<evidence type="ECO:0000256" key="1">
    <source>
        <dbReference type="ARBA" id="ARBA00022729"/>
    </source>
</evidence>
<evidence type="ECO:0000256" key="3">
    <source>
        <dbReference type="SAM" id="SignalP"/>
    </source>
</evidence>
<evidence type="ECO:0000256" key="2">
    <source>
        <dbReference type="ARBA" id="ARBA00022801"/>
    </source>
</evidence>
<name>A0A7S3V477_9STRA</name>
<dbReference type="InterPro" id="IPR050955">
    <property type="entry name" value="Plant_Biomass_Hydrol_Est"/>
</dbReference>
<reference evidence="5" key="1">
    <citation type="submission" date="2021-01" db="EMBL/GenBank/DDBJ databases">
        <authorList>
            <person name="Corre E."/>
            <person name="Pelletier E."/>
            <person name="Niang G."/>
            <person name="Scheremetjew M."/>
            <person name="Finn R."/>
            <person name="Kale V."/>
            <person name="Holt S."/>
            <person name="Cochrane G."/>
            <person name="Meng A."/>
            <person name="Brown T."/>
            <person name="Cohen L."/>
        </authorList>
    </citation>
    <scope>NUCLEOTIDE SEQUENCE</scope>
    <source>
        <strain evidence="5">MM31A-1</strain>
    </source>
</reference>
<keyword evidence="1 3" id="KW-0732">Signal</keyword>
<sequence length="401" mass="44035">MKTFHRKYLFVVTILFLNKVAAAFGNENPPRNLIELEDWSCIDGVWQSSSLNIDKPKPCTITFGEAGLKETCINFDDERRCWWTFVPSTIMEDEKVPLVIDMHGGGLTADAQMATSGYLELAESQKFILVYPKGRNNLWSTCGSDEMSCDQFSSKIGDVWDDIGFLTQLISNVVQVTDADQPWSNLIDPERVYTTGFSMGCMMAQRYALERSKVLAGFACHGGELNYIGEESTQTLDDYKNSYDLQPMPAFLTIGTDDKSYLPLAEQDFINWSYWNTCPDADAKSEITTTLTLIGSGKEDTESVDVNRTSSGPCTIDDLSIDTVIMKLMGVGHAPDSRVAGPSYEFLKSRTRPGALDELPSPVETISLIISSSAASAKVFSAIVGILNAGVVVCSTLLLAA</sequence>
<keyword evidence="2" id="KW-0378">Hydrolase</keyword>
<dbReference type="SUPFAM" id="SSF53474">
    <property type="entry name" value="alpha/beta-Hydrolases"/>
    <property type="match status" value="1"/>
</dbReference>
<proteinExistence type="predicted"/>